<comment type="similarity">
    <text evidence="5">Belongs to the SAT4 family.</text>
</comment>
<dbReference type="Pfam" id="PF20684">
    <property type="entry name" value="Fung_rhodopsin"/>
    <property type="match status" value="1"/>
</dbReference>
<gene>
    <name evidence="9" type="ORF">APUU_50272A</name>
</gene>
<feature type="transmembrane region" description="Helical" evidence="7">
    <location>
        <begin position="172"/>
        <end position="194"/>
    </location>
</feature>
<name>A0A7R7XPX5_9EURO</name>
<proteinExistence type="inferred from homology"/>
<comment type="subcellular location">
    <subcellularLocation>
        <location evidence="1">Membrane</location>
        <topology evidence="1">Multi-pass membrane protein</topology>
    </subcellularLocation>
</comment>
<dbReference type="OrthoDB" id="5329176at2759"/>
<evidence type="ECO:0000313" key="9">
    <source>
        <dbReference type="EMBL" id="BCS25561.1"/>
    </source>
</evidence>
<evidence type="ECO:0000256" key="5">
    <source>
        <dbReference type="ARBA" id="ARBA00038359"/>
    </source>
</evidence>
<dbReference type="PANTHER" id="PTHR33048:SF123">
    <property type="entry name" value="INTEGRAL MEMBRANE PROTEIN"/>
    <property type="match status" value="1"/>
</dbReference>
<evidence type="ECO:0000313" key="10">
    <source>
        <dbReference type="Proteomes" id="UP000654913"/>
    </source>
</evidence>
<dbReference type="PANTHER" id="PTHR33048">
    <property type="entry name" value="PTH11-LIKE INTEGRAL MEMBRANE PROTEIN (AFU_ORTHOLOGUE AFUA_5G11245)"/>
    <property type="match status" value="1"/>
</dbReference>
<feature type="transmembrane region" description="Helical" evidence="7">
    <location>
        <begin position="49"/>
        <end position="71"/>
    </location>
</feature>
<evidence type="ECO:0000256" key="2">
    <source>
        <dbReference type="ARBA" id="ARBA00022692"/>
    </source>
</evidence>
<evidence type="ECO:0000256" key="3">
    <source>
        <dbReference type="ARBA" id="ARBA00022989"/>
    </source>
</evidence>
<protein>
    <recommendedName>
        <fullName evidence="8">Rhodopsin domain-containing protein</fullName>
    </recommendedName>
</protein>
<dbReference type="GeneID" id="64975566"/>
<dbReference type="KEGG" id="apuu:APUU_50272A"/>
<evidence type="ECO:0000256" key="7">
    <source>
        <dbReference type="SAM" id="Phobius"/>
    </source>
</evidence>
<dbReference type="Proteomes" id="UP000654913">
    <property type="component" value="Chromosome 5"/>
</dbReference>
<evidence type="ECO:0000256" key="4">
    <source>
        <dbReference type="ARBA" id="ARBA00023136"/>
    </source>
</evidence>
<keyword evidence="10" id="KW-1185">Reference proteome</keyword>
<accession>A0A7R7XPX5</accession>
<feature type="region of interest" description="Disordered" evidence="6">
    <location>
        <begin position="333"/>
        <end position="359"/>
    </location>
</feature>
<dbReference type="RefSeq" id="XP_041557755.1">
    <property type="nucleotide sequence ID" value="XM_041705250.1"/>
</dbReference>
<evidence type="ECO:0000256" key="1">
    <source>
        <dbReference type="ARBA" id="ARBA00004141"/>
    </source>
</evidence>
<dbReference type="InterPro" id="IPR049326">
    <property type="entry name" value="Rhodopsin_dom_fungi"/>
</dbReference>
<dbReference type="AlphaFoldDB" id="A0A7R7XPX5"/>
<dbReference type="GO" id="GO:0016020">
    <property type="term" value="C:membrane"/>
    <property type="evidence" value="ECO:0007669"/>
    <property type="project" value="UniProtKB-SubCell"/>
</dbReference>
<feature type="region of interest" description="Disordered" evidence="6">
    <location>
        <begin position="282"/>
        <end position="309"/>
    </location>
</feature>
<feature type="transmembrane region" description="Helical" evidence="7">
    <location>
        <begin position="15"/>
        <end position="37"/>
    </location>
</feature>
<keyword evidence="2 7" id="KW-0812">Transmembrane</keyword>
<reference evidence="9" key="1">
    <citation type="submission" date="2021-01" db="EMBL/GenBank/DDBJ databases">
        <authorList>
            <consortium name="Aspergillus puulaauensis MK2 genome sequencing consortium"/>
            <person name="Kazuki M."/>
            <person name="Futagami T."/>
        </authorList>
    </citation>
    <scope>NUCLEOTIDE SEQUENCE</scope>
    <source>
        <strain evidence="9">MK2</strain>
    </source>
</reference>
<feature type="transmembrane region" description="Helical" evidence="7">
    <location>
        <begin position="206"/>
        <end position="225"/>
    </location>
</feature>
<keyword evidence="4 7" id="KW-0472">Membrane</keyword>
<keyword evidence="3 7" id="KW-1133">Transmembrane helix</keyword>
<reference evidence="9" key="2">
    <citation type="submission" date="2021-02" db="EMBL/GenBank/DDBJ databases">
        <title>Aspergillus puulaauensis MK2 genome sequence.</title>
        <authorList>
            <person name="Futagami T."/>
            <person name="Mori K."/>
            <person name="Kadooka C."/>
            <person name="Tanaka T."/>
        </authorList>
    </citation>
    <scope>NUCLEOTIDE SEQUENCE</scope>
    <source>
        <strain evidence="9">MK2</strain>
    </source>
</reference>
<evidence type="ECO:0000256" key="6">
    <source>
        <dbReference type="SAM" id="MobiDB-lite"/>
    </source>
</evidence>
<dbReference type="EMBL" id="AP024447">
    <property type="protein sequence ID" value="BCS25561.1"/>
    <property type="molecule type" value="Genomic_DNA"/>
</dbReference>
<feature type="transmembrane region" description="Helical" evidence="7">
    <location>
        <begin position="99"/>
        <end position="117"/>
    </location>
</feature>
<organism evidence="9 10">
    <name type="scientific">Aspergillus puulaauensis</name>
    <dbReference type="NCBI Taxonomy" id="1220207"/>
    <lineage>
        <taxon>Eukaryota</taxon>
        <taxon>Fungi</taxon>
        <taxon>Dikarya</taxon>
        <taxon>Ascomycota</taxon>
        <taxon>Pezizomycotina</taxon>
        <taxon>Eurotiomycetes</taxon>
        <taxon>Eurotiomycetidae</taxon>
        <taxon>Eurotiales</taxon>
        <taxon>Aspergillaceae</taxon>
        <taxon>Aspergillus</taxon>
    </lineage>
</organism>
<dbReference type="InterPro" id="IPR052337">
    <property type="entry name" value="SAT4-like"/>
</dbReference>
<evidence type="ECO:0000259" key="8">
    <source>
        <dbReference type="Pfam" id="PF20684"/>
    </source>
</evidence>
<feature type="domain" description="Rhodopsin" evidence="8">
    <location>
        <begin position="33"/>
        <end position="271"/>
    </location>
</feature>
<sequence length="376" mass="41984">MPSYITASNGSQQPMFLIVMSLLVFLSVVIVSLRFYCRIFRVHKIGADDYLIMAAVAVTIGMTVMNGFHVAQGTGQHMKDLNLAVILVPTLKHWYAYQMVYPLTIGLVKFSILTQYYRIFEVKHFRTQVVAVGVFIMLYTIICVFVNAFECHSKPWRAWDPSFPAGCNNLNATYYSTASISIFTDLVILVLPLPQLMKLNIHRRRKYALIAIFMTGAFASAASIARLHALYRYFNTEDVPYDAIQILLWTQIEVNVAIISASAPSLRPLFASIFKGSSYGRGGPSSARHGGHGSSYGRGKSNYRRTLTHHGNSHGAIELTSRDEELYAGGVHGVTQSSSEARKAVEDESSSQEHILDHSPNIMKTVVIEMKSEDRK</sequence>
<feature type="transmembrane region" description="Helical" evidence="7">
    <location>
        <begin position="129"/>
        <end position="149"/>
    </location>
</feature>